<dbReference type="Pfam" id="PF18052">
    <property type="entry name" value="Rx_N"/>
    <property type="match status" value="1"/>
</dbReference>
<dbReference type="FunFam" id="3.40.50.300:FF:001091">
    <property type="entry name" value="Probable disease resistance protein At1g61300"/>
    <property type="match status" value="1"/>
</dbReference>
<dbReference type="InterPro" id="IPR002182">
    <property type="entry name" value="NB-ARC"/>
</dbReference>
<feature type="domain" description="Disease resistance R13L4/SHOC-2-like LRR" evidence="9">
    <location>
        <begin position="575"/>
        <end position="850"/>
    </location>
</feature>
<dbReference type="Gene3D" id="3.80.10.10">
    <property type="entry name" value="Ribonuclease Inhibitor"/>
    <property type="match status" value="3"/>
</dbReference>
<evidence type="ECO:0000256" key="5">
    <source>
        <dbReference type="SAM" id="MobiDB-lite"/>
    </source>
</evidence>
<dbReference type="Gene3D" id="1.20.5.4130">
    <property type="match status" value="1"/>
</dbReference>
<dbReference type="PRINTS" id="PR00364">
    <property type="entry name" value="DISEASERSIST"/>
</dbReference>
<dbReference type="InterPro" id="IPR058922">
    <property type="entry name" value="WHD_DRP"/>
</dbReference>
<sequence>MAAETILIPVAKQIIAKAADLALEQLGLIWNFKPELWKLKATVSTIQAVLRDAEEKQSHNHQVKLWLDKLSDAMYDADDLLDDVSTEARRKAMTATTTNCWSLVCFLFSSLPEQLVYDLKMAHAIKAIREKLDDISKDKDTFHLEVVHSTEEDEALHSRETDSCPPTIVVGREDDKKNIIHLLLLLNSNSEVNNISFVPIVGMGGLGKTTLAQLVFDDDEVTAHFDIKAWVYVSQSFDVKAILGRMLRSIDRQNQAGPELDDLQAQLREKIQGKRFLFVLDDVWEERVVRWEILGKYLTVGAIGSKVLVTTRSSKVAEVGGRALKSRTSTSIVESYHLKGLSEEESWNLLLTKALPRKIPQNPYVEEVGREILRKYGGVPLAVNTIAGMLMSSKNPEIDWPSFLHKGLSEEENPTISALKLSFSHLPSHMKHCFAYCKLYQKGYEFHVKSLVQCWVAQGYIESEIKGLDCFIMLWWRSFFQEVEMDELGNMLTCKMHDLMHDLADSVAGNKIIRSLSSTALINIPSKTRHLAIYEDDDNDAGEEADAAVADELENASKVRTLVCHKPLSKQEFEIVICKFIRLRVLIVFEDRSDASTLLHFVGKLKHLRYLVIHCHGMEMLPDPVTNLLNLQVLVLKYSRSLKELPRYIKKLVNLKHLVFDENMDLLTHMPKGIGELKSLQTLPTFMVGKSSSSSNNKTVGAGLDELKGLNALRGELNIKNLVNAEFPSTDVYVLKKKLHLQSLILDWSPQRYVSDDDDNVRSTSTHAEGILEMLWPHPNLKKLMIRGDYYGLLELPNWLPNWLSSLVNLVEFSLIDCLQSEHLPPLHQLWCLKKLKIDNCPELKGINNDADRGDHCDPSPNSSTTEEKDDEWPHFHCLAYLSLQNCPKLTLMPTFPSIEGELRLVSTSLKPLVRTMKMRRGGRQVVHSDEYTNSAFEEYDDADTALLPRPSSHLALPLSKLTDLTLNGIDDDLELLPGADFSSSCLISLQQLCVWSCSHGLKLPSSLCSSTSLTIITIGWCDRLEYLPPLHELVSLRELFIEGCPSLKGCWWKKKGNHDHSDPLMEEEDGEEADEEEWPHFRCLSSLKIKDCPNLTQMPLFPNLEVELKLWRTSTEALVRTMKMKVATTNHHDSQKHTSSAATMTNSYYSSSSSSSCTALLTPPLSNLTKLSIRGIDELHYIPEDGLRHLTSLQDFVIKNCSSLASLPPAMHCLTSLQTLYIRRCPQLAERCRKEEGEDWPNISHIPNILLDGEALQDYSGLGSLKMQYLCNKFS</sequence>
<evidence type="ECO:0000259" key="7">
    <source>
        <dbReference type="Pfam" id="PF18052"/>
    </source>
</evidence>
<evidence type="ECO:0000256" key="2">
    <source>
        <dbReference type="ARBA" id="ARBA00022741"/>
    </source>
</evidence>
<feature type="domain" description="Disease resistance N-terminal" evidence="7">
    <location>
        <begin position="12"/>
        <end position="93"/>
    </location>
</feature>
<dbReference type="CDD" id="cd14798">
    <property type="entry name" value="RX-CC_like"/>
    <property type="match status" value="1"/>
</dbReference>
<organism evidence="10 11">
    <name type="scientific">Linum tenue</name>
    <dbReference type="NCBI Taxonomy" id="586396"/>
    <lineage>
        <taxon>Eukaryota</taxon>
        <taxon>Viridiplantae</taxon>
        <taxon>Streptophyta</taxon>
        <taxon>Embryophyta</taxon>
        <taxon>Tracheophyta</taxon>
        <taxon>Spermatophyta</taxon>
        <taxon>Magnoliopsida</taxon>
        <taxon>eudicotyledons</taxon>
        <taxon>Gunneridae</taxon>
        <taxon>Pentapetalae</taxon>
        <taxon>rosids</taxon>
        <taxon>fabids</taxon>
        <taxon>Malpighiales</taxon>
        <taxon>Linaceae</taxon>
        <taxon>Linum</taxon>
    </lineage>
</organism>
<name>A0AAV0RBX3_9ROSI</name>
<evidence type="ECO:0000259" key="6">
    <source>
        <dbReference type="Pfam" id="PF00931"/>
    </source>
</evidence>
<dbReference type="Gene3D" id="1.10.8.430">
    <property type="entry name" value="Helical domain of apoptotic protease-activating factors"/>
    <property type="match status" value="1"/>
</dbReference>
<dbReference type="InterPro" id="IPR055414">
    <property type="entry name" value="LRR_R13L4/SHOC2-like"/>
</dbReference>
<dbReference type="InterPro" id="IPR032675">
    <property type="entry name" value="LRR_dom_sf"/>
</dbReference>
<dbReference type="AlphaFoldDB" id="A0AAV0RBX3"/>
<evidence type="ECO:0000259" key="9">
    <source>
        <dbReference type="Pfam" id="PF23598"/>
    </source>
</evidence>
<gene>
    <name evidence="10" type="ORF">LITE_LOCUS47431</name>
</gene>
<feature type="region of interest" description="Disordered" evidence="5">
    <location>
        <begin position="849"/>
        <end position="870"/>
    </location>
</feature>
<evidence type="ECO:0000256" key="3">
    <source>
        <dbReference type="ARBA" id="ARBA00022821"/>
    </source>
</evidence>
<dbReference type="InterPro" id="IPR038005">
    <property type="entry name" value="RX-like_CC"/>
</dbReference>
<dbReference type="EMBL" id="CAMGYJ010000010">
    <property type="protein sequence ID" value="CAI0555034.1"/>
    <property type="molecule type" value="Genomic_DNA"/>
</dbReference>
<evidence type="ECO:0000313" key="10">
    <source>
        <dbReference type="EMBL" id="CAI0555034.1"/>
    </source>
</evidence>
<dbReference type="Gene3D" id="1.10.10.10">
    <property type="entry name" value="Winged helix-like DNA-binding domain superfamily/Winged helix DNA-binding domain"/>
    <property type="match status" value="1"/>
</dbReference>
<feature type="domain" description="NB-ARC" evidence="6">
    <location>
        <begin position="190"/>
        <end position="357"/>
    </location>
</feature>
<keyword evidence="4" id="KW-0067">ATP-binding</keyword>
<dbReference type="SUPFAM" id="SSF52058">
    <property type="entry name" value="L domain-like"/>
    <property type="match status" value="1"/>
</dbReference>
<dbReference type="InterPro" id="IPR027417">
    <property type="entry name" value="P-loop_NTPase"/>
</dbReference>
<feature type="domain" description="Disease resistance protein winged helix" evidence="8">
    <location>
        <begin position="439"/>
        <end position="504"/>
    </location>
</feature>
<dbReference type="PANTHER" id="PTHR36766">
    <property type="entry name" value="PLANT BROAD-SPECTRUM MILDEW RESISTANCE PROTEIN RPW8"/>
    <property type="match status" value="1"/>
</dbReference>
<dbReference type="GO" id="GO:0051707">
    <property type="term" value="P:response to other organism"/>
    <property type="evidence" value="ECO:0007669"/>
    <property type="project" value="UniProtKB-ARBA"/>
</dbReference>
<dbReference type="InterPro" id="IPR041118">
    <property type="entry name" value="Rx_N"/>
</dbReference>
<dbReference type="Proteomes" id="UP001154282">
    <property type="component" value="Unassembled WGS sequence"/>
</dbReference>
<proteinExistence type="predicted"/>
<keyword evidence="2" id="KW-0547">Nucleotide-binding</keyword>
<evidence type="ECO:0000259" key="8">
    <source>
        <dbReference type="Pfam" id="PF23559"/>
    </source>
</evidence>
<evidence type="ECO:0000256" key="4">
    <source>
        <dbReference type="ARBA" id="ARBA00022840"/>
    </source>
</evidence>
<dbReference type="InterPro" id="IPR042197">
    <property type="entry name" value="Apaf_helical"/>
</dbReference>
<evidence type="ECO:0000256" key="1">
    <source>
        <dbReference type="ARBA" id="ARBA00022737"/>
    </source>
</evidence>
<dbReference type="PANTHER" id="PTHR36766:SF38">
    <property type="entry name" value="DISEASE RESISTANCE PROTEIN RGA3"/>
    <property type="match status" value="1"/>
</dbReference>
<dbReference type="Pfam" id="PF23598">
    <property type="entry name" value="LRR_14"/>
    <property type="match status" value="1"/>
</dbReference>
<comment type="caution">
    <text evidence="10">The sequence shown here is derived from an EMBL/GenBank/DDBJ whole genome shotgun (WGS) entry which is preliminary data.</text>
</comment>
<dbReference type="InterPro" id="IPR036388">
    <property type="entry name" value="WH-like_DNA-bd_sf"/>
</dbReference>
<dbReference type="GO" id="GO:0006952">
    <property type="term" value="P:defense response"/>
    <property type="evidence" value="ECO:0007669"/>
    <property type="project" value="UniProtKB-KW"/>
</dbReference>
<dbReference type="GO" id="GO:0043531">
    <property type="term" value="F:ADP binding"/>
    <property type="evidence" value="ECO:0007669"/>
    <property type="project" value="InterPro"/>
</dbReference>
<dbReference type="SUPFAM" id="SSF52540">
    <property type="entry name" value="P-loop containing nucleoside triphosphate hydrolases"/>
    <property type="match status" value="1"/>
</dbReference>
<dbReference type="GO" id="GO:0005524">
    <property type="term" value="F:ATP binding"/>
    <property type="evidence" value="ECO:0007669"/>
    <property type="project" value="UniProtKB-KW"/>
</dbReference>
<keyword evidence="3" id="KW-0611">Plant defense</keyword>
<keyword evidence="11" id="KW-1185">Reference proteome</keyword>
<keyword evidence="1" id="KW-0677">Repeat</keyword>
<accession>A0AAV0RBX3</accession>
<dbReference type="Pfam" id="PF23559">
    <property type="entry name" value="WHD_DRP"/>
    <property type="match status" value="1"/>
</dbReference>
<dbReference type="Gene3D" id="3.40.50.300">
    <property type="entry name" value="P-loop containing nucleotide triphosphate hydrolases"/>
    <property type="match status" value="1"/>
</dbReference>
<protein>
    <submittedName>
        <fullName evidence="10">Uncharacterized protein</fullName>
    </submittedName>
</protein>
<dbReference type="Pfam" id="PF00931">
    <property type="entry name" value="NB-ARC"/>
    <property type="match status" value="1"/>
</dbReference>
<evidence type="ECO:0000313" key="11">
    <source>
        <dbReference type="Proteomes" id="UP001154282"/>
    </source>
</evidence>
<reference evidence="10" key="1">
    <citation type="submission" date="2022-08" db="EMBL/GenBank/DDBJ databases">
        <authorList>
            <person name="Gutierrez-Valencia J."/>
        </authorList>
    </citation>
    <scope>NUCLEOTIDE SEQUENCE</scope>
</reference>